<evidence type="ECO:0000256" key="2">
    <source>
        <dbReference type="ARBA" id="ARBA00022723"/>
    </source>
</evidence>
<reference evidence="8 9" key="1">
    <citation type="journal article" date="2019" name="bioRxiv">
        <title>Bacteria contribute to plant secondary compound degradation in a generalist herbivore system.</title>
        <authorList>
            <person name="Francoeur C.B."/>
            <person name="Khadempour L."/>
            <person name="Moreira-Soto R.D."/>
            <person name="Gotting K."/>
            <person name="Book A.J."/>
            <person name="Pinto-Tomas A.A."/>
            <person name="Keefover-Ring K."/>
            <person name="Currie C.R."/>
        </authorList>
    </citation>
    <scope>NUCLEOTIDE SEQUENCE [LARGE SCALE GENOMIC DNA]</scope>
    <source>
        <strain evidence="8">Acro-835</strain>
    </source>
</reference>
<dbReference type="Gene3D" id="3.60.21.10">
    <property type="match status" value="1"/>
</dbReference>
<feature type="domain" description="Calcineurin-like phosphoesterase" evidence="6">
    <location>
        <begin position="34"/>
        <end position="248"/>
    </location>
</feature>
<dbReference type="InterPro" id="IPR036907">
    <property type="entry name" value="5'-Nucleotdase_C_sf"/>
</dbReference>
<evidence type="ECO:0000256" key="3">
    <source>
        <dbReference type="ARBA" id="ARBA00022729"/>
    </source>
</evidence>
<dbReference type="Pfam" id="PF00149">
    <property type="entry name" value="Metallophos"/>
    <property type="match status" value="1"/>
</dbReference>
<sequence>MVLTRKKGIVLALAIALTPGLAQAWLPGHSYNFTLLHTNDEHGHFWPNEQNEYGLAAQKTLMDQQRYDAQAKGGGALILSAGDVNTGVPESDITHAEPDIRGMNLIGYDAMALGNHEFDKSLSVLQQQQKWARFPFIAANVYQKQDGKRLFKPWAVFNRMGLKIAVIGLSTPDTLKLASPLNVQNLEFRDPVSETLKALAELRQQEKPDVVILLSHLGWHSEGINDVTLAQALPQGSVGAIVGGHSHDLICMDKQNQPVKEYKPGDPCLPDVENGIWIMQAGEWGKYVGRADFRFQDGKLSLANYQLLPVNLRHQIKNEDGSTLWLPWKQEIVPNSAMMKLLLPFKKRAEEKMQVAVGSSNEVFNGDRDVVRYRRSDLAQLILAAQTASTQADLAVMSGGGVRSSLPAGKLTLRDLLQVQPFANQVVSVTLTGTELAQYLTAVAKIPAGSGGYAQFSGVGFVRAGDVLTEITVKGQPLQADKVYRLATNSFNASGGDGYPRIDQQPAYSNKGVTDISVLRDWVQHHSPLKRADYAPDGEIRQLTPEELEQQEKARQQSEKKKALTFPQAILAWFEPLREKHE</sequence>
<dbReference type="InterPro" id="IPR006179">
    <property type="entry name" value="5_nucleotidase/apyrase"/>
</dbReference>
<keyword evidence="4 5" id="KW-0547">Nucleotide-binding</keyword>
<dbReference type="InterPro" id="IPR004843">
    <property type="entry name" value="Calcineurin-like_PHP"/>
</dbReference>
<evidence type="ECO:0000259" key="6">
    <source>
        <dbReference type="Pfam" id="PF00149"/>
    </source>
</evidence>
<evidence type="ECO:0000313" key="8">
    <source>
        <dbReference type="EMBL" id="NIF23337.1"/>
    </source>
</evidence>
<accession>A0ABX0RE53</accession>
<dbReference type="SUPFAM" id="SSF56300">
    <property type="entry name" value="Metallo-dependent phosphatases"/>
    <property type="match status" value="1"/>
</dbReference>
<evidence type="ECO:0000256" key="5">
    <source>
        <dbReference type="RuleBase" id="RU362119"/>
    </source>
</evidence>
<evidence type="ECO:0000259" key="7">
    <source>
        <dbReference type="Pfam" id="PF02872"/>
    </source>
</evidence>
<dbReference type="SUPFAM" id="SSF55816">
    <property type="entry name" value="5'-nucleotidase (syn. UDP-sugar hydrolase), C-terminal domain"/>
    <property type="match status" value="1"/>
</dbReference>
<dbReference type="InterPro" id="IPR029052">
    <property type="entry name" value="Metallo-depent_PP-like"/>
</dbReference>
<dbReference type="RefSeq" id="WP_167016878.1">
    <property type="nucleotide sequence ID" value="NZ_VWXF01000008.1"/>
</dbReference>
<feature type="signal peptide" evidence="5">
    <location>
        <begin position="1"/>
        <end position="24"/>
    </location>
</feature>
<organism evidence="8 9">
    <name type="scientific">Candidatus Pantoea multigeneris</name>
    <dbReference type="NCBI Taxonomy" id="2608357"/>
    <lineage>
        <taxon>Bacteria</taxon>
        <taxon>Pseudomonadati</taxon>
        <taxon>Pseudomonadota</taxon>
        <taxon>Gammaproteobacteria</taxon>
        <taxon>Enterobacterales</taxon>
        <taxon>Erwiniaceae</taxon>
        <taxon>Pantoea</taxon>
    </lineage>
</organism>
<evidence type="ECO:0000313" key="9">
    <source>
        <dbReference type="Proteomes" id="UP001515683"/>
    </source>
</evidence>
<dbReference type="Proteomes" id="UP001515683">
    <property type="component" value="Unassembled WGS sequence"/>
</dbReference>
<comment type="similarity">
    <text evidence="1 5">Belongs to the 5'-nucleotidase family.</text>
</comment>
<evidence type="ECO:0000256" key="1">
    <source>
        <dbReference type="ARBA" id="ARBA00006654"/>
    </source>
</evidence>
<dbReference type="Gene3D" id="3.90.780.10">
    <property type="entry name" value="5'-Nucleotidase, C-terminal domain"/>
    <property type="match status" value="1"/>
</dbReference>
<dbReference type="GO" id="GO:0016787">
    <property type="term" value="F:hydrolase activity"/>
    <property type="evidence" value="ECO:0007669"/>
    <property type="project" value="UniProtKB-KW"/>
</dbReference>
<feature type="domain" description="5'-Nucleotidase C-terminal" evidence="7">
    <location>
        <begin position="357"/>
        <end position="500"/>
    </location>
</feature>
<comment type="caution">
    <text evidence="8">The sequence shown here is derived from an EMBL/GenBank/DDBJ whole genome shotgun (WGS) entry which is preliminary data.</text>
</comment>
<name>A0ABX0RE53_9GAMM</name>
<gene>
    <name evidence="8" type="ORF">F3J40_17295</name>
</gene>
<feature type="chain" id="PRO_5044985836" evidence="5">
    <location>
        <begin position="25"/>
        <end position="582"/>
    </location>
</feature>
<dbReference type="PANTHER" id="PTHR11575">
    <property type="entry name" value="5'-NUCLEOTIDASE-RELATED"/>
    <property type="match status" value="1"/>
</dbReference>
<keyword evidence="9" id="KW-1185">Reference proteome</keyword>
<dbReference type="PANTHER" id="PTHR11575:SF46">
    <property type="entry name" value="PROTEIN USHA"/>
    <property type="match status" value="1"/>
</dbReference>
<dbReference type="InterPro" id="IPR008334">
    <property type="entry name" value="5'-Nucleotdase_C"/>
</dbReference>
<keyword evidence="2" id="KW-0479">Metal-binding</keyword>
<dbReference type="PROSITE" id="PS00786">
    <property type="entry name" value="5_NUCLEOTIDASE_2"/>
    <property type="match status" value="1"/>
</dbReference>
<dbReference type="EMBL" id="VWXF01000008">
    <property type="protein sequence ID" value="NIF23337.1"/>
    <property type="molecule type" value="Genomic_DNA"/>
</dbReference>
<dbReference type="InterPro" id="IPR006146">
    <property type="entry name" value="5'-Nucleotdase_CS"/>
</dbReference>
<proteinExistence type="inferred from homology"/>
<dbReference type="NCBIfam" id="NF007109">
    <property type="entry name" value="PRK09558.1"/>
    <property type="match status" value="1"/>
</dbReference>
<keyword evidence="3 5" id="KW-0732">Signal</keyword>
<evidence type="ECO:0000256" key="4">
    <source>
        <dbReference type="ARBA" id="ARBA00022741"/>
    </source>
</evidence>
<protein>
    <submittedName>
        <fullName evidence="8">Bifunctional UDP-sugar hydrolase/5'-nucleotidase</fullName>
    </submittedName>
</protein>
<keyword evidence="5 8" id="KW-0378">Hydrolase</keyword>
<dbReference type="PRINTS" id="PR01607">
    <property type="entry name" value="APYRASEFAMLY"/>
</dbReference>
<dbReference type="Pfam" id="PF02872">
    <property type="entry name" value="5_nucleotid_C"/>
    <property type="match status" value="1"/>
</dbReference>